<dbReference type="InterPro" id="IPR036640">
    <property type="entry name" value="ABC1_TM_sf"/>
</dbReference>
<dbReference type="PANTHER" id="PTHR24221:SF654">
    <property type="entry name" value="ATP-BINDING CASSETTE SUB-FAMILY B MEMBER 6"/>
    <property type="match status" value="1"/>
</dbReference>
<dbReference type="Gene3D" id="1.20.1560.10">
    <property type="entry name" value="ABC transporter type 1, transmembrane domain"/>
    <property type="match status" value="1"/>
</dbReference>
<evidence type="ECO:0000256" key="5">
    <source>
        <dbReference type="ARBA" id="ARBA00022989"/>
    </source>
</evidence>
<dbReference type="InterPro" id="IPR011527">
    <property type="entry name" value="ABC1_TM_dom"/>
</dbReference>
<dbReference type="InterPro" id="IPR027417">
    <property type="entry name" value="P-loop_NTPase"/>
</dbReference>
<feature type="domain" description="ABC transmembrane type-1" evidence="9">
    <location>
        <begin position="19"/>
        <end position="290"/>
    </location>
</feature>
<dbReference type="Proteomes" id="UP000188184">
    <property type="component" value="Chromosome"/>
</dbReference>
<feature type="transmembrane region" description="Helical" evidence="7">
    <location>
        <begin position="249"/>
        <end position="267"/>
    </location>
</feature>
<evidence type="ECO:0000313" key="11">
    <source>
        <dbReference type="Proteomes" id="UP000188184"/>
    </source>
</evidence>
<keyword evidence="4" id="KW-0067">ATP-binding</keyword>
<dbReference type="GO" id="GO:0005524">
    <property type="term" value="F:ATP binding"/>
    <property type="evidence" value="ECO:0007669"/>
    <property type="project" value="UniProtKB-KW"/>
</dbReference>
<evidence type="ECO:0000256" key="3">
    <source>
        <dbReference type="ARBA" id="ARBA00022741"/>
    </source>
</evidence>
<evidence type="ECO:0000256" key="2">
    <source>
        <dbReference type="ARBA" id="ARBA00022692"/>
    </source>
</evidence>
<evidence type="ECO:0000313" key="10">
    <source>
        <dbReference type="EMBL" id="AQQ54601.1"/>
    </source>
</evidence>
<name>A0A1Q2L2D5_9BACL</name>
<dbReference type="SUPFAM" id="SSF90123">
    <property type="entry name" value="ABC transporter transmembrane region"/>
    <property type="match status" value="1"/>
</dbReference>
<dbReference type="PROSITE" id="PS50929">
    <property type="entry name" value="ABC_TM1F"/>
    <property type="match status" value="1"/>
</dbReference>
<feature type="transmembrane region" description="Helical" evidence="7">
    <location>
        <begin position="156"/>
        <end position="179"/>
    </location>
</feature>
<feature type="transmembrane region" description="Helical" evidence="7">
    <location>
        <begin position="20"/>
        <end position="43"/>
    </location>
</feature>
<evidence type="ECO:0000259" key="8">
    <source>
        <dbReference type="PROSITE" id="PS50893"/>
    </source>
</evidence>
<dbReference type="PROSITE" id="PS00211">
    <property type="entry name" value="ABC_TRANSPORTER_1"/>
    <property type="match status" value="1"/>
</dbReference>
<dbReference type="EMBL" id="CP019640">
    <property type="protein sequence ID" value="AQQ54601.1"/>
    <property type="molecule type" value="Genomic_DNA"/>
</dbReference>
<dbReference type="SMART" id="SM00382">
    <property type="entry name" value="AAA"/>
    <property type="match status" value="1"/>
</dbReference>
<feature type="domain" description="ABC transporter" evidence="8">
    <location>
        <begin position="333"/>
        <end position="562"/>
    </location>
</feature>
<dbReference type="GO" id="GO:0016887">
    <property type="term" value="F:ATP hydrolysis activity"/>
    <property type="evidence" value="ECO:0007669"/>
    <property type="project" value="InterPro"/>
</dbReference>
<evidence type="ECO:0000256" key="6">
    <source>
        <dbReference type="ARBA" id="ARBA00023136"/>
    </source>
</evidence>
<keyword evidence="5 7" id="KW-1133">Transmembrane helix</keyword>
<evidence type="ECO:0000256" key="1">
    <source>
        <dbReference type="ARBA" id="ARBA00004651"/>
    </source>
</evidence>
<evidence type="ECO:0000256" key="4">
    <source>
        <dbReference type="ARBA" id="ARBA00022840"/>
    </source>
</evidence>
<dbReference type="RefSeq" id="WP_077590497.1">
    <property type="nucleotide sequence ID" value="NZ_CP019640.1"/>
</dbReference>
<dbReference type="PROSITE" id="PS50893">
    <property type="entry name" value="ABC_TRANSPORTER_2"/>
    <property type="match status" value="1"/>
</dbReference>
<keyword evidence="3" id="KW-0547">Nucleotide-binding</keyword>
<dbReference type="GO" id="GO:0034040">
    <property type="term" value="F:ATPase-coupled lipid transmembrane transporter activity"/>
    <property type="evidence" value="ECO:0007669"/>
    <property type="project" value="TreeGrafter"/>
</dbReference>
<organism evidence="10 11">
    <name type="scientific">Planococcus lenghuensis</name>
    <dbReference type="NCBI Taxonomy" id="2213202"/>
    <lineage>
        <taxon>Bacteria</taxon>
        <taxon>Bacillati</taxon>
        <taxon>Bacillota</taxon>
        <taxon>Bacilli</taxon>
        <taxon>Bacillales</taxon>
        <taxon>Caryophanaceae</taxon>
        <taxon>Planococcus</taxon>
    </lineage>
</organism>
<comment type="subcellular location">
    <subcellularLocation>
        <location evidence="1">Cell membrane</location>
        <topology evidence="1">Multi-pass membrane protein</topology>
    </subcellularLocation>
</comment>
<dbReference type="InterPro" id="IPR003439">
    <property type="entry name" value="ABC_transporter-like_ATP-bd"/>
</dbReference>
<dbReference type="GO" id="GO:0034775">
    <property type="term" value="P:glutathione transmembrane transport"/>
    <property type="evidence" value="ECO:0007669"/>
    <property type="project" value="InterPro"/>
</dbReference>
<dbReference type="InterPro" id="IPR039421">
    <property type="entry name" value="Type_1_exporter"/>
</dbReference>
<dbReference type="PANTHER" id="PTHR24221">
    <property type="entry name" value="ATP-BINDING CASSETTE SUB-FAMILY B"/>
    <property type="match status" value="1"/>
</dbReference>
<dbReference type="InterPro" id="IPR014223">
    <property type="entry name" value="ABC_CydC/D"/>
</dbReference>
<gene>
    <name evidence="10" type="ORF">B0X71_16825</name>
</gene>
<dbReference type="GO" id="GO:0045454">
    <property type="term" value="P:cell redox homeostasis"/>
    <property type="evidence" value="ECO:0007669"/>
    <property type="project" value="InterPro"/>
</dbReference>
<dbReference type="OrthoDB" id="9802264at2"/>
<dbReference type="Pfam" id="PF00005">
    <property type="entry name" value="ABC_tran"/>
    <property type="match status" value="1"/>
</dbReference>
<evidence type="ECO:0000259" key="9">
    <source>
        <dbReference type="PROSITE" id="PS50929"/>
    </source>
</evidence>
<sequence length="568" mass="61831">MSELTNIISVTLREKRDVALAVTCGFSAGLAGVALLASSGYLISQAALSAQMVTLVVLGACLKLFGLAAAISRYGERLFSHRATFTMLSHLRSSFFDKLAPLAPRVFQQYRSGDLLSRIVGDVESLQNFLLRVLYPPVVLLLVFTSTIFFTSFFSLSIALVLLAGMLLTVFIIPGFAAWRKKKSGSAVRESRAMLSSEAAEFLYGFRDLKIYRQAEAKERRLGRFAEAYEEENRKEALRNTRNQSVNSLAAMLTVLAVLALGAYFVTTGELEGLYLAMLVMISLALFENIAPMAVFPSHSEESRKAAVRLESITSAPVPDTGTGTLQPGQHELAADHLSYTYPEEERPALKEVSLRIAPGTKTAIVGPSGSGKSTLLYALLGILPPDSGAVTIDGRPLGSIDSESLWRRMNVVLQDNHFFYGTIRSNLLIADGEATDAELEEALGRVRLGAFPLSHSVEEKGGNLSGGEKQRLAIARAWLRGGSLWLLDEPVSSVDAATARAIYAELFQKWTDDTFVIISHDLSGLEGMDQIIVMDGGRVVETGSYAELMHAKGYFYGLKEIEKSVFA</sequence>
<dbReference type="NCBIfam" id="TIGR02868">
    <property type="entry name" value="CydC"/>
    <property type="match status" value="1"/>
</dbReference>
<protein>
    <submittedName>
        <fullName evidence="10">Thiol reductant ABC exporter subunit CydC</fullName>
    </submittedName>
</protein>
<dbReference type="KEGG" id="pmar:B0X71_16825"/>
<dbReference type="CDD" id="cd18585">
    <property type="entry name" value="ABC_6TM_CydC"/>
    <property type="match status" value="1"/>
</dbReference>
<feature type="transmembrane region" description="Helical" evidence="7">
    <location>
        <begin position="129"/>
        <end position="150"/>
    </location>
</feature>
<dbReference type="CDD" id="cd03228">
    <property type="entry name" value="ABCC_MRP_Like"/>
    <property type="match status" value="1"/>
</dbReference>
<reference evidence="10 11" key="1">
    <citation type="submission" date="2017-02" db="EMBL/GenBank/DDBJ databases">
        <title>The complete genomic sequence of a novel cold adapted crude oil-degrading bacterium Planococcus qaidamina Y42.</title>
        <authorList>
            <person name="Yang R."/>
        </authorList>
    </citation>
    <scope>NUCLEOTIDE SEQUENCE [LARGE SCALE GENOMIC DNA]</scope>
    <source>
        <strain evidence="10 11">Y42</strain>
    </source>
</reference>
<proteinExistence type="predicted"/>
<keyword evidence="11" id="KW-1185">Reference proteome</keyword>
<accession>A0A1Q2L2D5</accession>
<dbReference type="Gene3D" id="3.40.50.300">
    <property type="entry name" value="P-loop containing nucleotide triphosphate hydrolases"/>
    <property type="match status" value="1"/>
</dbReference>
<dbReference type="GO" id="GO:0005886">
    <property type="term" value="C:plasma membrane"/>
    <property type="evidence" value="ECO:0007669"/>
    <property type="project" value="UniProtKB-SubCell"/>
</dbReference>
<feature type="transmembrane region" description="Helical" evidence="7">
    <location>
        <begin position="49"/>
        <end position="72"/>
    </location>
</feature>
<keyword evidence="2 7" id="KW-0812">Transmembrane</keyword>
<dbReference type="AlphaFoldDB" id="A0A1Q2L2D5"/>
<dbReference type="InterPro" id="IPR017871">
    <property type="entry name" value="ABC_transporter-like_CS"/>
</dbReference>
<dbReference type="InterPro" id="IPR003593">
    <property type="entry name" value="AAA+_ATPase"/>
</dbReference>
<evidence type="ECO:0000256" key="7">
    <source>
        <dbReference type="SAM" id="Phobius"/>
    </source>
</evidence>
<dbReference type="GO" id="GO:0140359">
    <property type="term" value="F:ABC-type transporter activity"/>
    <property type="evidence" value="ECO:0007669"/>
    <property type="project" value="InterPro"/>
</dbReference>
<dbReference type="SUPFAM" id="SSF52540">
    <property type="entry name" value="P-loop containing nucleoside triphosphate hydrolases"/>
    <property type="match status" value="1"/>
</dbReference>
<dbReference type="Pfam" id="PF00664">
    <property type="entry name" value="ABC_membrane"/>
    <property type="match status" value="1"/>
</dbReference>
<keyword evidence="6 7" id="KW-0472">Membrane</keyword>